<dbReference type="InterPro" id="IPR006447">
    <property type="entry name" value="Myb_dom_plants"/>
</dbReference>
<evidence type="ECO:0000259" key="6">
    <source>
        <dbReference type="PROSITE" id="PS51294"/>
    </source>
</evidence>
<evidence type="ECO:0000256" key="3">
    <source>
        <dbReference type="ARBA" id="ARBA00023163"/>
    </source>
</evidence>
<dbReference type="NCBIfam" id="TIGR01557">
    <property type="entry name" value="myb_SHAQKYF"/>
    <property type="match status" value="1"/>
</dbReference>
<evidence type="ECO:0000313" key="8">
    <source>
        <dbReference type="Proteomes" id="UP001370490"/>
    </source>
</evidence>
<keyword evidence="3" id="KW-0804">Transcription</keyword>
<sequence length="387" mass="43779">MNLELGSIAKGEYQTFKSTMEKGGCMSDDQNEEQTDDSEENDEEEETKANNNGGSSSNSTVEESTERKEGSTRSVRPYVRSKLPRLRWTPDLHLRFVHAIERLGGQDRATPKLVLRLMNIRGLSIAHVKSHLQMYRSKKIDEPGRVMSDHRHLAEGGDSNIFNLSQLPMLQGFNQRPCSTFRYGDASWGGHGNWSTQSSWGAKAGYCRTFAEKIFANNHNNNHSLGRKLLNNSIFNQQFTSSHGSKDHELKSLINRGSWQAQQAWPTSMELDPSMKIQANVLEQSSLVKSSISSDLNTAMNHTVEDKTMKRKAMDPCDLDLSLSLKLTSRNDEYRGDLVDQEVDSSLSLSLSSKFNKFKGEDDITNNKHARRAIATLRPRFTFEIIW</sequence>
<evidence type="ECO:0000256" key="4">
    <source>
        <dbReference type="ARBA" id="ARBA00023242"/>
    </source>
</evidence>
<dbReference type="Pfam" id="PF00249">
    <property type="entry name" value="Myb_DNA-binding"/>
    <property type="match status" value="1"/>
</dbReference>
<dbReference type="PANTHER" id="PTHR31314:SF168">
    <property type="entry name" value="MYB-LIKE HTH TRANSCRIPTIONAL REGULATOR FAMILY PROTEIN"/>
    <property type="match status" value="1"/>
</dbReference>
<dbReference type="EMBL" id="JBAMMX010000003">
    <property type="protein sequence ID" value="KAK6943451.1"/>
    <property type="molecule type" value="Genomic_DNA"/>
</dbReference>
<dbReference type="InterPro" id="IPR001005">
    <property type="entry name" value="SANT/Myb"/>
</dbReference>
<dbReference type="Gene3D" id="1.10.10.60">
    <property type="entry name" value="Homeodomain-like"/>
    <property type="match status" value="1"/>
</dbReference>
<gene>
    <name evidence="7" type="ORF">RJ641_024553</name>
</gene>
<protein>
    <submittedName>
        <fullName evidence="7">SANT/Myb domain</fullName>
    </submittedName>
</protein>
<comment type="subcellular location">
    <subcellularLocation>
        <location evidence="1">Nucleus</location>
    </subcellularLocation>
</comment>
<dbReference type="Proteomes" id="UP001370490">
    <property type="component" value="Unassembled WGS sequence"/>
</dbReference>
<keyword evidence="4" id="KW-0539">Nucleus</keyword>
<feature type="compositionally biased region" description="Acidic residues" evidence="5">
    <location>
        <begin position="29"/>
        <end position="46"/>
    </location>
</feature>
<evidence type="ECO:0000256" key="2">
    <source>
        <dbReference type="ARBA" id="ARBA00023015"/>
    </source>
</evidence>
<dbReference type="PROSITE" id="PS51294">
    <property type="entry name" value="HTH_MYB"/>
    <property type="match status" value="1"/>
</dbReference>
<dbReference type="GO" id="GO:0003700">
    <property type="term" value="F:DNA-binding transcription factor activity"/>
    <property type="evidence" value="ECO:0007669"/>
    <property type="project" value="InterPro"/>
</dbReference>
<evidence type="ECO:0000256" key="5">
    <source>
        <dbReference type="SAM" id="MobiDB-lite"/>
    </source>
</evidence>
<reference evidence="7 8" key="1">
    <citation type="submission" date="2023-12" db="EMBL/GenBank/DDBJ databases">
        <title>A high-quality genome assembly for Dillenia turbinata (Dilleniales).</title>
        <authorList>
            <person name="Chanderbali A."/>
        </authorList>
    </citation>
    <scope>NUCLEOTIDE SEQUENCE [LARGE SCALE GENOMIC DNA]</scope>
    <source>
        <strain evidence="7">LSX21</strain>
        <tissue evidence="7">Leaf</tissue>
    </source>
</reference>
<organism evidence="7 8">
    <name type="scientific">Dillenia turbinata</name>
    <dbReference type="NCBI Taxonomy" id="194707"/>
    <lineage>
        <taxon>Eukaryota</taxon>
        <taxon>Viridiplantae</taxon>
        <taxon>Streptophyta</taxon>
        <taxon>Embryophyta</taxon>
        <taxon>Tracheophyta</taxon>
        <taxon>Spermatophyta</taxon>
        <taxon>Magnoliopsida</taxon>
        <taxon>eudicotyledons</taxon>
        <taxon>Gunneridae</taxon>
        <taxon>Pentapetalae</taxon>
        <taxon>Dilleniales</taxon>
        <taxon>Dilleniaceae</taxon>
        <taxon>Dillenia</taxon>
    </lineage>
</organism>
<comment type="caution">
    <text evidence="7">The sequence shown here is derived from an EMBL/GenBank/DDBJ whole genome shotgun (WGS) entry which is preliminary data.</text>
</comment>
<dbReference type="SUPFAM" id="SSF46689">
    <property type="entry name" value="Homeodomain-like"/>
    <property type="match status" value="1"/>
</dbReference>
<accession>A0AAN8W8S9</accession>
<name>A0AAN8W8S9_9MAGN</name>
<feature type="domain" description="HTH myb-type" evidence="6">
    <location>
        <begin position="80"/>
        <end position="140"/>
    </location>
</feature>
<dbReference type="InterPro" id="IPR017930">
    <property type="entry name" value="Myb_dom"/>
</dbReference>
<dbReference type="GO" id="GO:0005634">
    <property type="term" value="C:nucleus"/>
    <property type="evidence" value="ECO:0007669"/>
    <property type="project" value="UniProtKB-SubCell"/>
</dbReference>
<dbReference type="AlphaFoldDB" id="A0AAN8W8S9"/>
<evidence type="ECO:0000256" key="1">
    <source>
        <dbReference type="ARBA" id="ARBA00004123"/>
    </source>
</evidence>
<evidence type="ECO:0000313" key="7">
    <source>
        <dbReference type="EMBL" id="KAK6943451.1"/>
    </source>
</evidence>
<feature type="region of interest" description="Disordered" evidence="5">
    <location>
        <begin position="1"/>
        <end position="76"/>
    </location>
</feature>
<feature type="compositionally biased region" description="Low complexity" evidence="5">
    <location>
        <begin position="50"/>
        <end position="59"/>
    </location>
</feature>
<dbReference type="InterPro" id="IPR009057">
    <property type="entry name" value="Homeodomain-like_sf"/>
</dbReference>
<dbReference type="GO" id="GO:0003677">
    <property type="term" value="F:DNA binding"/>
    <property type="evidence" value="ECO:0007669"/>
    <property type="project" value="InterPro"/>
</dbReference>
<proteinExistence type="predicted"/>
<feature type="non-terminal residue" evidence="7">
    <location>
        <position position="387"/>
    </location>
</feature>
<keyword evidence="8" id="KW-1185">Reference proteome</keyword>
<dbReference type="PANTHER" id="PTHR31314">
    <property type="entry name" value="MYB FAMILY TRANSCRIPTION FACTOR PHL7-LIKE"/>
    <property type="match status" value="1"/>
</dbReference>
<keyword evidence="2" id="KW-0805">Transcription regulation</keyword>
<dbReference type="InterPro" id="IPR046955">
    <property type="entry name" value="PHR1-like"/>
</dbReference>
<dbReference type="FunFam" id="1.10.10.60:FF:000002">
    <property type="entry name" value="Myb family transcription factor"/>
    <property type="match status" value="1"/>
</dbReference>